<dbReference type="InterPro" id="IPR020846">
    <property type="entry name" value="MFS_dom"/>
</dbReference>
<dbReference type="PANTHER" id="PTHR23517:SF3">
    <property type="entry name" value="INTEGRAL MEMBRANE TRANSPORT PROTEIN"/>
    <property type="match status" value="1"/>
</dbReference>
<keyword evidence="2" id="KW-0813">Transport</keyword>
<feature type="transmembrane region" description="Helical" evidence="7">
    <location>
        <begin position="73"/>
        <end position="94"/>
    </location>
</feature>
<evidence type="ECO:0000256" key="3">
    <source>
        <dbReference type="ARBA" id="ARBA00022475"/>
    </source>
</evidence>
<accession>A0A5E7KCZ2</accession>
<dbReference type="InterPro" id="IPR050171">
    <property type="entry name" value="MFS_Transporters"/>
</dbReference>
<keyword evidence="5 7" id="KW-1133">Transmembrane helix</keyword>
<evidence type="ECO:0000256" key="5">
    <source>
        <dbReference type="ARBA" id="ARBA00022989"/>
    </source>
</evidence>
<reference evidence="9 10" key="1">
    <citation type="submission" date="2019-09" db="EMBL/GenBank/DDBJ databases">
        <authorList>
            <person name="Chandra G."/>
            <person name="Truman W A."/>
        </authorList>
    </citation>
    <scope>NUCLEOTIDE SEQUENCE [LARGE SCALE GENOMIC DNA]</scope>
    <source>
        <strain evidence="9">PS862</strain>
    </source>
</reference>
<feature type="transmembrane region" description="Helical" evidence="7">
    <location>
        <begin position="106"/>
        <end position="128"/>
    </location>
</feature>
<keyword evidence="3" id="KW-1003">Cell membrane</keyword>
<feature type="transmembrane region" description="Helical" evidence="7">
    <location>
        <begin position="320"/>
        <end position="337"/>
    </location>
</feature>
<evidence type="ECO:0000256" key="7">
    <source>
        <dbReference type="SAM" id="Phobius"/>
    </source>
</evidence>
<feature type="transmembrane region" description="Helical" evidence="7">
    <location>
        <begin position="385"/>
        <end position="405"/>
    </location>
</feature>
<feature type="transmembrane region" description="Helical" evidence="7">
    <location>
        <begin position="262"/>
        <end position="285"/>
    </location>
</feature>
<evidence type="ECO:0000256" key="4">
    <source>
        <dbReference type="ARBA" id="ARBA00022692"/>
    </source>
</evidence>
<feature type="transmembrane region" description="Helical" evidence="7">
    <location>
        <begin position="41"/>
        <end position="61"/>
    </location>
</feature>
<dbReference type="SUPFAM" id="SSF103473">
    <property type="entry name" value="MFS general substrate transporter"/>
    <property type="match status" value="1"/>
</dbReference>
<evidence type="ECO:0000313" key="10">
    <source>
        <dbReference type="Proteomes" id="UP000385207"/>
    </source>
</evidence>
<feature type="domain" description="Major facilitator superfamily (MFS) profile" evidence="8">
    <location>
        <begin position="219"/>
        <end position="429"/>
    </location>
</feature>
<dbReference type="GO" id="GO:0005886">
    <property type="term" value="C:plasma membrane"/>
    <property type="evidence" value="ECO:0007669"/>
    <property type="project" value="UniProtKB-SubCell"/>
</dbReference>
<dbReference type="Pfam" id="PF07690">
    <property type="entry name" value="MFS_1"/>
    <property type="match status" value="1"/>
</dbReference>
<feature type="transmembrane region" description="Helical" evidence="7">
    <location>
        <begin position="220"/>
        <end position="242"/>
    </location>
</feature>
<dbReference type="InterPro" id="IPR036259">
    <property type="entry name" value="MFS_trans_sf"/>
</dbReference>
<evidence type="ECO:0000256" key="6">
    <source>
        <dbReference type="ARBA" id="ARBA00023136"/>
    </source>
</evidence>
<evidence type="ECO:0000256" key="2">
    <source>
        <dbReference type="ARBA" id="ARBA00022448"/>
    </source>
</evidence>
<feature type="transmembrane region" description="Helical" evidence="7">
    <location>
        <begin position="167"/>
        <end position="189"/>
    </location>
</feature>
<protein>
    <submittedName>
        <fullName evidence="9">Multidrug resistance protein MdtH</fullName>
    </submittedName>
</protein>
<evidence type="ECO:0000256" key="1">
    <source>
        <dbReference type="ARBA" id="ARBA00004651"/>
    </source>
</evidence>
<feature type="transmembrane region" description="Helical" evidence="7">
    <location>
        <begin position="358"/>
        <end position="379"/>
    </location>
</feature>
<dbReference type="GO" id="GO:0022857">
    <property type="term" value="F:transmembrane transporter activity"/>
    <property type="evidence" value="ECO:0007669"/>
    <property type="project" value="InterPro"/>
</dbReference>
<dbReference type="RefSeq" id="WP_191632921.1">
    <property type="nucleotide sequence ID" value="NZ_CABVII010000010.1"/>
</dbReference>
<gene>
    <name evidence="9" type="primary">mdtH_2</name>
    <name evidence="9" type="ORF">PS862_02676</name>
</gene>
<feature type="transmembrane region" description="Helical" evidence="7">
    <location>
        <begin position="140"/>
        <end position="161"/>
    </location>
</feature>
<dbReference type="InterPro" id="IPR011701">
    <property type="entry name" value="MFS"/>
</dbReference>
<evidence type="ECO:0000259" key="8">
    <source>
        <dbReference type="PROSITE" id="PS50850"/>
    </source>
</evidence>
<dbReference type="Proteomes" id="UP000385207">
    <property type="component" value="Unassembled WGS sequence"/>
</dbReference>
<dbReference type="AlphaFoldDB" id="A0A5E7KCZ2"/>
<dbReference type="EMBL" id="CABVII010000010">
    <property type="protein sequence ID" value="VVO97686.1"/>
    <property type="molecule type" value="Genomic_DNA"/>
</dbReference>
<name>A0A5E7KCZ2_PSEFL</name>
<proteinExistence type="predicted"/>
<dbReference type="Gene3D" id="1.20.1250.20">
    <property type="entry name" value="MFS general substrate transporter like domains"/>
    <property type="match status" value="1"/>
</dbReference>
<organism evidence="9 10">
    <name type="scientific">Pseudomonas fluorescens</name>
    <dbReference type="NCBI Taxonomy" id="294"/>
    <lineage>
        <taxon>Bacteria</taxon>
        <taxon>Pseudomonadati</taxon>
        <taxon>Pseudomonadota</taxon>
        <taxon>Gammaproteobacteria</taxon>
        <taxon>Pseudomonadales</taxon>
        <taxon>Pseudomonadaceae</taxon>
        <taxon>Pseudomonas</taxon>
    </lineage>
</organism>
<feature type="transmembrane region" description="Helical" evidence="7">
    <location>
        <begin position="12"/>
        <end position="35"/>
    </location>
</feature>
<dbReference type="PANTHER" id="PTHR23517">
    <property type="entry name" value="RESISTANCE PROTEIN MDTM, PUTATIVE-RELATED-RELATED"/>
    <property type="match status" value="1"/>
</dbReference>
<feature type="transmembrane region" description="Helical" evidence="7">
    <location>
        <begin position="297"/>
        <end position="314"/>
    </location>
</feature>
<dbReference type="PROSITE" id="PS50850">
    <property type="entry name" value="MFS"/>
    <property type="match status" value="1"/>
</dbReference>
<keyword evidence="6 7" id="KW-0472">Membrane</keyword>
<evidence type="ECO:0000313" key="9">
    <source>
        <dbReference type="EMBL" id="VVO97686.1"/>
    </source>
</evidence>
<keyword evidence="4 7" id="KW-0812">Transmembrane</keyword>
<comment type="subcellular location">
    <subcellularLocation>
        <location evidence="1">Cell membrane</location>
        <topology evidence="1">Multi-pass membrane protein</topology>
    </subcellularLocation>
</comment>
<sequence length="429" mass="46866">MTSPLGKSVKIRLFLHFVEKFIEGAVAPFFIIYLSQRLGEFTVGAALVGVMVLAGAASLVGAHFADVRGRRRVLLPMELIKAGALLMLVGLLLLDRGQTPVLGYALLFLYAWVLVCNGISVPVSEALVLDAVPPGDLRRVYAYLYWITNMARGVGTVAGVLLYELDFAAVVAMTALLATAGAWVVAFHLEETARLDTRRPVRFVEMLSEYRAVLQDRLMLTYVIATTLNFGIAVQLAYYVAVRLSREFGTQTLWSLDDWQPVITGVVMFGILRLETNVIAVCLTHLAQKLTKDIPPLLLYVIGPVIATAGFVVLMVSNDAWTLIAAMALYTLGELLYAPAKMALIARIAPPQARSRYAAVRAFDFRLALILGAASVALAPFVPSWVMAVLVAAMGLGVIVLLITVERRLRVRESRMSREVFTATALKPQ</sequence>